<feature type="region of interest" description="Disordered" evidence="7">
    <location>
        <begin position="157"/>
        <end position="184"/>
    </location>
</feature>
<keyword evidence="4" id="KW-0235">DNA replication</keyword>
<dbReference type="GO" id="GO:0006270">
    <property type="term" value="P:DNA replication initiation"/>
    <property type="evidence" value="ECO:0007669"/>
    <property type="project" value="TreeGrafter"/>
</dbReference>
<feature type="compositionally biased region" description="Basic residues" evidence="7">
    <location>
        <begin position="104"/>
        <end position="120"/>
    </location>
</feature>
<evidence type="ECO:0000256" key="3">
    <source>
        <dbReference type="ARBA" id="ARBA00019083"/>
    </source>
</evidence>
<dbReference type="Gene3D" id="3.40.50.300">
    <property type="entry name" value="P-loop containing nucleotide triphosphate hydrolases"/>
    <property type="match status" value="1"/>
</dbReference>
<feature type="region of interest" description="Disordered" evidence="7">
    <location>
        <begin position="1"/>
        <end position="136"/>
    </location>
</feature>
<accession>A0A067QPH6</accession>
<name>A0A067QPH6_9AGAM</name>
<keyword evidence="10" id="KW-1185">Reference proteome</keyword>
<feature type="domain" description="AAA+ ATPase" evidence="8">
    <location>
        <begin position="203"/>
        <end position="384"/>
    </location>
</feature>
<dbReference type="GO" id="GO:0003688">
    <property type="term" value="F:DNA replication origin binding"/>
    <property type="evidence" value="ECO:0007669"/>
    <property type="project" value="TreeGrafter"/>
</dbReference>
<keyword evidence="5" id="KW-0238">DNA-binding</keyword>
<dbReference type="InterPro" id="IPR016527">
    <property type="entry name" value="ORC4"/>
</dbReference>
<dbReference type="OrthoDB" id="343623at2759"/>
<dbReference type="Pfam" id="PF14629">
    <property type="entry name" value="ORC4_C"/>
    <property type="match status" value="1"/>
</dbReference>
<feature type="compositionally biased region" description="Acidic residues" evidence="7">
    <location>
        <begin position="160"/>
        <end position="180"/>
    </location>
</feature>
<evidence type="ECO:0000256" key="2">
    <source>
        <dbReference type="ARBA" id="ARBA00005334"/>
    </source>
</evidence>
<dbReference type="InterPro" id="IPR027417">
    <property type="entry name" value="P-loop_NTPase"/>
</dbReference>
<keyword evidence="6" id="KW-0539">Nucleus</keyword>
<dbReference type="SMART" id="SM00382">
    <property type="entry name" value="AAA"/>
    <property type="match status" value="1"/>
</dbReference>
<dbReference type="AlphaFoldDB" id="A0A067QPH6"/>
<evidence type="ECO:0000313" key="10">
    <source>
        <dbReference type="Proteomes" id="UP000027265"/>
    </source>
</evidence>
<dbReference type="InterPro" id="IPR041664">
    <property type="entry name" value="AAA_16"/>
</dbReference>
<comment type="similarity">
    <text evidence="2">Belongs to the ORC4 family.</text>
</comment>
<dbReference type="InterPro" id="IPR003593">
    <property type="entry name" value="AAA+_ATPase"/>
</dbReference>
<dbReference type="PANTHER" id="PTHR12087:SF0">
    <property type="entry name" value="ORIGIN RECOGNITION COMPLEX SUBUNIT 4"/>
    <property type="match status" value="1"/>
</dbReference>
<dbReference type="Pfam" id="PF13191">
    <property type="entry name" value="AAA_16"/>
    <property type="match status" value="1"/>
</dbReference>
<dbReference type="STRING" id="933084.A0A067QPH6"/>
<dbReference type="Proteomes" id="UP000027265">
    <property type="component" value="Unassembled WGS sequence"/>
</dbReference>
<protein>
    <recommendedName>
        <fullName evidence="3">Origin recognition complex subunit 4</fullName>
    </recommendedName>
</protein>
<proteinExistence type="inferred from homology"/>
<evidence type="ECO:0000259" key="8">
    <source>
        <dbReference type="SMART" id="SM00382"/>
    </source>
</evidence>
<evidence type="ECO:0000313" key="9">
    <source>
        <dbReference type="EMBL" id="KDQ64531.1"/>
    </source>
</evidence>
<dbReference type="InParanoid" id="A0A067QPH6"/>
<dbReference type="HOGENOM" id="CLU_007115_5_0_1"/>
<evidence type="ECO:0000256" key="7">
    <source>
        <dbReference type="SAM" id="MobiDB-lite"/>
    </source>
</evidence>
<evidence type="ECO:0000256" key="1">
    <source>
        <dbReference type="ARBA" id="ARBA00004123"/>
    </source>
</evidence>
<organism evidence="9 10">
    <name type="scientific">Jaapia argillacea MUCL 33604</name>
    <dbReference type="NCBI Taxonomy" id="933084"/>
    <lineage>
        <taxon>Eukaryota</taxon>
        <taxon>Fungi</taxon>
        <taxon>Dikarya</taxon>
        <taxon>Basidiomycota</taxon>
        <taxon>Agaricomycotina</taxon>
        <taxon>Agaricomycetes</taxon>
        <taxon>Agaricomycetidae</taxon>
        <taxon>Jaapiales</taxon>
        <taxon>Jaapiaceae</taxon>
        <taxon>Jaapia</taxon>
    </lineage>
</organism>
<evidence type="ECO:0000256" key="4">
    <source>
        <dbReference type="ARBA" id="ARBA00022705"/>
    </source>
</evidence>
<evidence type="ECO:0000256" key="5">
    <source>
        <dbReference type="ARBA" id="ARBA00023125"/>
    </source>
</evidence>
<dbReference type="SUPFAM" id="SSF52540">
    <property type="entry name" value="P-loop containing nucleoside triphosphate hydrolases"/>
    <property type="match status" value="1"/>
</dbReference>
<sequence length="598" mass="65313">MDSVELVARPRVTPLHLGRAGSPVPTHSKAPPTPVRKPVVPVLFSPPKRRTILSSEQQPRSVTPPPRPSTPIASSSKQILAIIPETPQRERASSPPPPPPQTPAKRHPPTPRASPSKRTKAVAAPASPPKLPRVLPSHLHPYLEAQKRAVLAALRNPPEVEQDGQTDVQGDGEDDDDDDGPPTNVLAAEQLRDLLKGTVDRGEGNSCFLIGPKGSGKTRIVENAISALPKPPIVIRLSGHVQTTDRLALREIARQLSFQTNTSYLSDVDAENDSMMDDANPFLTTADTPIISLPPPTHLPSLISILPTLARPTILILDAIDLFALHPRQSLLYTLLDTAQSIRATPQTKGLAIIGVTSRVDTINLLEKRVKSRFSGRIIRCAGVGGWEGVVKGVLSVNIAEGREEEREEWAGLWKEGVRMFLEDRGVRDVIRETFALVKDVSLLARIFVSSRLSFALTPSSPFPAPSQLQSIITVQRCPPRFPFLNALPYPSVCLLIACIHARTSGHDVFTFEMLHESFRDQVRTSLSAPIQIEGGGVGMAFEHLVDTRVFVNAGPAVNANSGREFVKYRCVLGREDVKRTVEKIGQTNLKKWFSKAH</sequence>
<reference evidence="10" key="1">
    <citation type="journal article" date="2014" name="Proc. Natl. Acad. Sci. U.S.A.">
        <title>Extensive sampling of basidiomycete genomes demonstrates inadequacy of the white-rot/brown-rot paradigm for wood decay fungi.</title>
        <authorList>
            <person name="Riley R."/>
            <person name="Salamov A.A."/>
            <person name="Brown D.W."/>
            <person name="Nagy L.G."/>
            <person name="Floudas D."/>
            <person name="Held B.W."/>
            <person name="Levasseur A."/>
            <person name="Lombard V."/>
            <person name="Morin E."/>
            <person name="Otillar R."/>
            <person name="Lindquist E.A."/>
            <person name="Sun H."/>
            <person name="LaButti K.M."/>
            <person name="Schmutz J."/>
            <person name="Jabbour D."/>
            <person name="Luo H."/>
            <person name="Baker S.E."/>
            <person name="Pisabarro A.G."/>
            <person name="Walton J.D."/>
            <person name="Blanchette R.A."/>
            <person name="Henrissat B."/>
            <person name="Martin F."/>
            <person name="Cullen D."/>
            <person name="Hibbett D.S."/>
            <person name="Grigoriev I.V."/>
        </authorList>
    </citation>
    <scope>NUCLEOTIDE SEQUENCE [LARGE SCALE GENOMIC DNA]</scope>
    <source>
        <strain evidence="10">MUCL 33604</strain>
    </source>
</reference>
<dbReference type="PANTHER" id="PTHR12087">
    <property type="entry name" value="ORIGIN RECOGNITION COMPLEX SUBUNIT 4"/>
    <property type="match status" value="1"/>
</dbReference>
<dbReference type="InterPro" id="IPR032705">
    <property type="entry name" value="ORC4_C"/>
</dbReference>
<dbReference type="GO" id="GO:0005664">
    <property type="term" value="C:nuclear origin of replication recognition complex"/>
    <property type="evidence" value="ECO:0007669"/>
    <property type="project" value="TreeGrafter"/>
</dbReference>
<gene>
    <name evidence="9" type="ORF">JAAARDRAFT_116424</name>
</gene>
<evidence type="ECO:0000256" key="6">
    <source>
        <dbReference type="ARBA" id="ARBA00023242"/>
    </source>
</evidence>
<comment type="subcellular location">
    <subcellularLocation>
        <location evidence="1">Nucleus</location>
    </subcellularLocation>
</comment>
<dbReference type="EMBL" id="KL197709">
    <property type="protein sequence ID" value="KDQ64531.1"/>
    <property type="molecule type" value="Genomic_DNA"/>
</dbReference>